<evidence type="ECO:0008006" key="3">
    <source>
        <dbReference type="Google" id="ProtNLM"/>
    </source>
</evidence>
<gene>
    <name evidence="1" type="ORF">ABID19_006911</name>
</gene>
<sequence length="368" mass="40809">MCYFQQMLKAPSSLKEVEEQAEQALTRLLASIPPIKIDRIEASPSGGPDRGIDLIAHIRAFGARHVLLCEVKSTGQPRHARDAITQLHRAAAGLSEKHAVPVFIAPFLMPQTRDICTEAGVSFLDFEGNCRLAFDGVFVERVVPTKPATERREVKSIFKPKSAQVLRTMLRNPGHFWRVTELAERAQVSLGHVSNMRTALIAREWAKIGEDGISLTEPDNLLDAWRDVYEPPAGRRMGFYTTLHGKAFDEVIRRNGEPDPSLSQMALASFSAAQWLAPYARTGTHFFYASANGLERARTALNLSSAARGENVVVTVLKDTGPLLDTIEPSPGISTTSPVQTYLDLWVAGERGREAAEYLRKEKLKWHV</sequence>
<organism evidence="1 2">
    <name type="scientific">Mesorhizobium robiniae</name>
    <dbReference type="NCBI Taxonomy" id="559315"/>
    <lineage>
        <taxon>Bacteria</taxon>
        <taxon>Pseudomonadati</taxon>
        <taxon>Pseudomonadota</taxon>
        <taxon>Alphaproteobacteria</taxon>
        <taxon>Hyphomicrobiales</taxon>
        <taxon>Phyllobacteriaceae</taxon>
        <taxon>Mesorhizobium</taxon>
    </lineage>
</organism>
<evidence type="ECO:0000313" key="1">
    <source>
        <dbReference type="EMBL" id="MET3583845.1"/>
    </source>
</evidence>
<name>A0ABV2GZX9_9HYPH</name>
<proteinExistence type="predicted"/>
<accession>A0ABV2GZX9</accession>
<keyword evidence="2" id="KW-1185">Reference proteome</keyword>
<dbReference type="Proteomes" id="UP001549204">
    <property type="component" value="Unassembled WGS sequence"/>
</dbReference>
<evidence type="ECO:0000313" key="2">
    <source>
        <dbReference type="Proteomes" id="UP001549204"/>
    </source>
</evidence>
<comment type="caution">
    <text evidence="1">The sequence shown here is derived from an EMBL/GenBank/DDBJ whole genome shotgun (WGS) entry which is preliminary data.</text>
</comment>
<dbReference type="RefSeq" id="WP_263807255.1">
    <property type="nucleotide sequence ID" value="NZ_JBEPMC010000026.1"/>
</dbReference>
<protein>
    <recommendedName>
        <fullName evidence="3">Restriction endonuclease type IV Mrr domain-containing protein</fullName>
    </recommendedName>
</protein>
<dbReference type="InterPro" id="IPR019238">
    <property type="entry name" value="AbiEi_2"/>
</dbReference>
<dbReference type="EMBL" id="JBEPMC010000026">
    <property type="protein sequence ID" value="MET3583845.1"/>
    <property type="molecule type" value="Genomic_DNA"/>
</dbReference>
<dbReference type="Pfam" id="PF09952">
    <property type="entry name" value="AbiEi_2"/>
    <property type="match status" value="1"/>
</dbReference>
<reference evidence="1 2" key="1">
    <citation type="submission" date="2024-06" db="EMBL/GenBank/DDBJ databases">
        <title>Genomic Encyclopedia of Type Strains, Phase IV (KMG-IV): sequencing the most valuable type-strain genomes for metagenomic binning, comparative biology and taxonomic classification.</title>
        <authorList>
            <person name="Goeker M."/>
        </authorList>
    </citation>
    <scope>NUCLEOTIDE SEQUENCE [LARGE SCALE GENOMIC DNA]</scope>
    <source>
        <strain evidence="1 2">DSM 100022</strain>
    </source>
</reference>